<proteinExistence type="predicted"/>
<dbReference type="AlphaFoldDB" id="A0A6C0I9R3"/>
<reference evidence="2" key="1">
    <citation type="journal article" date="2020" name="Nature">
        <title>Giant virus diversity and host interactions through global metagenomics.</title>
        <authorList>
            <person name="Schulz F."/>
            <person name="Roux S."/>
            <person name="Paez-Espino D."/>
            <person name="Jungbluth S."/>
            <person name="Walsh D.A."/>
            <person name="Denef V.J."/>
            <person name="McMahon K.D."/>
            <person name="Konstantinidis K.T."/>
            <person name="Eloe-Fadrosh E.A."/>
            <person name="Kyrpides N.C."/>
            <person name="Woyke T."/>
        </authorList>
    </citation>
    <scope>NUCLEOTIDE SEQUENCE</scope>
    <source>
        <strain evidence="2">GVMAG-M-3300023184-60</strain>
    </source>
</reference>
<name>A0A6C0I9R3_9ZZZZ</name>
<protein>
    <submittedName>
        <fullName evidence="2">Uncharacterized protein</fullName>
    </submittedName>
</protein>
<sequence>MDTYAFDALMESKMAEVMKLYEEKTNARAAGAAGGKSKKMTSDPSELDFNSKKLIRQINAALDHKLKGSKVYKKKCAEELSNSTPQ</sequence>
<evidence type="ECO:0000313" key="2">
    <source>
        <dbReference type="EMBL" id="QHT89542.1"/>
    </source>
</evidence>
<accession>A0A6C0I9R3</accession>
<organism evidence="2">
    <name type="scientific">viral metagenome</name>
    <dbReference type="NCBI Taxonomy" id="1070528"/>
    <lineage>
        <taxon>unclassified sequences</taxon>
        <taxon>metagenomes</taxon>
        <taxon>organismal metagenomes</taxon>
    </lineage>
</organism>
<evidence type="ECO:0000256" key="1">
    <source>
        <dbReference type="SAM" id="MobiDB-lite"/>
    </source>
</evidence>
<feature type="region of interest" description="Disordered" evidence="1">
    <location>
        <begin position="28"/>
        <end position="48"/>
    </location>
</feature>
<dbReference type="EMBL" id="MN740142">
    <property type="protein sequence ID" value="QHT89542.1"/>
    <property type="molecule type" value="Genomic_DNA"/>
</dbReference>